<dbReference type="InterPro" id="IPR036563">
    <property type="entry name" value="MoaE_sf"/>
</dbReference>
<reference evidence="1" key="1">
    <citation type="journal article" date="2020" name="mSystems">
        <title>Genome- and Community-Level Interaction Insights into Carbon Utilization and Element Cycling Functions of Hydrothermarchaeota in Hydrothermal Sediment.</title>
        <authorList>
            <person name="Zhou Z."/>
            <person name="Liu Y."/>
            <person name="Xu W."/>
            <person name="Pan J."/>
            <person name="Luo Z.H."/>
            <person name="Li M."/>
        </authorList>
    </citation>
    <scope>NUCLEOTIDE SEQUENCE [LARGE SCALE GENOMIC DNA]</scope>
    <source>
        <strain evidence="1">SpSt-1125</strain>
    </source>
</reference>
<dbReference type="GO" id="GO:0006777">
    <property type="term" value="P:Mo-molybdopterin cofactor biosynthetic process"/>
    <property type="evidence" value="ECO:0007669"/>
    <property type="project" value="InterPro"/>
</dbReference>
<dbReference type="Gene3D" id="3.90.1170.40">
    <property type="entry name" value="Molybdopterin biosynthesis MoaE subunit"/>
    <property type="match status" value="1"/>
</dbReference>
<evidence type="ECO:0000313" key="1">
    <source>
        <dbReference type="EMBL" id="HHP05121.1"/>
    </source>
</evidence>
<organism evidence="1">
    <name type="scientific">Thermofilum pendens</name>
    <dbReference type="NCBI Taxonomy" id="2269"/>
    <lineage>
        <taxon>Archaea</taxon>
        <taxon>Thermoproteota</taxon>
        <taxon>Thermoprotei</taxon>
        <taxon>Thermofilales</taxon>
        <taxon>Thermofilaceae</taxon>
        <taxon>Thermofilum</taxon>
    </lineage>
</organism>
<name>A0A7J3X7S2_THEPE</name>
<sequence length="177" mass="19560">MSDSFSSSESLSPLVRASTRNPDVNCGFRDEIHPGELLEEVLSALGEDVGAVAVFVGRVKGIVEGKSVDALEYEVLEPHATLALQKICEEEVGKHNLAGVRVYHKRGVAKVGEPVLFIAAASERRREALEALREILERVKHEAFVWKLERREDGEYWVLGDSKRVPRGQASSASRQP</sequence>
<dbReference type="Pfam" id="PF02391">
    <property type="entry name" value="MoaE"/>
    <property type="match status" value="1"/>
</dbReference>
<gene>
    <name evidence="1" type="ORF">ENM88_05150</name>
</gene>
<comment type="caution">
    <text evidence="1">The sequence shown here is derived from an EMBL/GenBank/DDBJ whole genome shotgun (WGS) entry which is preliminary data.</text>
</comment>
<proteinExistence type="predicted"/>
<dbReference type="AlphaFoldDB" id="A0A7J3X7S2"/>
<dbReference type="InterPro" id="IPR003448">
    <property type="entry name" value="Mopterin_biosynth_MoaE"/>
</dbReference>
<dbReference type="EMBL" id="DRZM01000155">
    <property type="protein sequence ID" value="HHP05121.1"/>
    <property type="molecule type" value="Genomic_DNA"/>
</dbReference>
<dbReference type="PANTHER" id="PTHR23404">
    <property type="entry name" value="MOLYBDOPTERIN SYNTHASE RELATED"/>
    <property type="match status" value="1"/>
</dbReference>
<accession>A0A7J3X7S2</accession>
<protein>
    <submittedName>
        <fullName evidence="1">Molybdenum cofactor biosynthesis protein MoaE</fullName>
    </submittedName>
</protein>
<dbReference type="SUPFAM" id="SSF54690">
    <property type="entry name" value="Molybdopterin synthase subunit MoaE"/>
    <property type="match status" value="1"/>
</dbReference>
<dbReference type="CDD" id="cd00756">
    <property type="entry name" value="MoaE"/>
    <property type="match status" value="1"/>
</dbReference>